<organism evidence="9 10">
    <name type="scientific">Drosophila guanche</name>
    <name type="common">Fruit fly</name>
    <dbReference type="NCBI Taxonomy" id="7266"/>
    <lineage>
        <taxon>Eukaryota</taxon>
        <taxon>Metazoa</taxon>
        <taxon>Ecdysozoa</taxon>
        <taxon>Arthropoda</taxon>
        <taxon>Hexapoda</taxon>
        <taxon>Insecta</taxon>
        <taxon>Pterygota</taxon>
        <taxon>Neoptera</taxon>
        <taxon>Endopterygota</taxon>
        <taxon>Diptera</taxon>
        <taxon>Brachycera</taxon>
        <taxon>Muscomorpha</taxon>
        <taxon>Ephydroidea</taxon>
        <taxon>Drosophilidae</taxon>
        <taxon>Drosophila</taxon>
        <taxon>Sophophora</taxon>
    </lineage>
</organism>
<comment type="function">
    <text evidence="8">Involved in the lipid remodeling steps of GPI-anchor maturation.</text>
</comment>
<dbReference type="AlphaFoldDB" id="A0A3B0J0J3"/>
<evidence type="ECO:0000256" key="4">
    <source>
        <dbReference type="ARBA" id="ARBA00022692"/>
    </source>
</evidence>
<dbReference type="PANTHER" id="PTHR13148:SF0">
    <property type="entry name" value="POST-GPI ATTACHMENT TO PROTEINS FACTOR 3"/>
    <property type="match status" value="1"/>
</dbReference>
<feature type="transmembrane region" description="Helical" evidence="8">
    <location>
        <begin position="294"/>
        <end position="312"/>
    </location>
</feature>
<sequence>MPSLALYAFCTCVYLYSFPKLIDASNGDRTQFFHNCRQNCERTNCSADGLEIQEQAVNFYKQSVFDQIFQWSCADECQYGCMWRTVAAFAERAWPIPQFYGKWPFLRMLGMQEPASVIFSVFNFIMHYRMLRKFRREVRPDSPCYMLAHIFGVTCLNGWIWSSIFHTRDFPLTELLDYAFAYSIVLCTFYCMVMRMLHRYSLFLRGVITLAIVSYYINYFAYLSVGKFNYSFNMKVNIATGVLSAVGWFIWCHRVRTRRPYFRRILRFYVLFALAMSLELLDFPPIGWILDAHALWHFATVPLVSLYYDFMIEDCRTLRKEKVLSGGYSPYFNKDI</sequence>
<evidence type="ECO:0000313" key="9">
    <source>
        <dbReference type="EMBL" id="SPP74177.1"/>
    </source>
</evidence>
<name>A0A3B0J0J3_DROGU</name>
<evidence type="ECO:0000256" key="8">
    <source>
        <dbReference type="RuleBase" id="RU365066"/>
    </source>
</evidence>
<keyword evidence="8" id="KW-0333">Golgi apparatus</keyword>
<accession>A0A3B0J0J3</accession>
<dbReference type="GO" id="GO:0016788">
    <property type="term" value="F:hydrolase activity, acting on ester bonds"/>
    <property type="evidence" value="ECO:0007669"/>
    <property type="project" value="TreeGrafter"/>
</dbReference>
<protein>
    <recommendedName>
        <fullName evidence="8">Post-GPI attachment to proteins factor 3</fullName>
    </recommendedName>
</protein>
<dbReference type="EMBL" id="OUUW01000001">
    <property type="protein sequence ID" value="SPP74177.1"/>
    <property type="molecule type" value="Genomic_DNA"/>
</dbReference>
<feature type="transmembrane region" description="Helical" evidence="8">
    <location>
        <begin position="114"/>
        <end position="131"/>
    </location>
</feature>
<evidence type="ECO:0000256" key="1">
    <source>
        <dbReference type="ARBA" id="ARBA00004127"/>
    </source>
</evidence>
<keyword evidence="4 8" id="KW-0812">Transmembrane</keyword>
<dbReference type="PANTHER" id="PTHR13148">
    <property type="entry name" value="PER1-RELATED"/>
    <property type="match status" value="1"/>
</dbReference>
<evidence type="ECO:0000313" key="10">
    <source>
        <dbReference type="Proteomes" id="UP000268350"/>
    </source>
</evidence>
<dbReference type="GO" id="GO:0006506">
    <property type="term" value="P:GPI anchor biosynthetic process"/>
    <property type="evidence" value="ECO:0007669"/>
    <property type="project" value="UniProtKB-KW"/>
</dbReference>
<dbReference type="InterPro" id="IPR007217">
    <property type="entry name" value="Per1-like"/>
</dbReference>
<dbReference type="GO" id="GO:0000139">
    <property type="term" value="C:Golgi membrane"/>
    <property type="evidence" value="ECO:0007669"/>
    <property type="project" value="UniProtKB-SubCell"/>
</dbReference>
<keyword evidence="6 8" id="KW-1133">Transmembrane helix</keyword>
<feature type="transmembrane region" description="Helical" evidence="8">
    <location>
        <begin position="176"/>
        <end position="193"/>
    </location>
</feature>
<evidence type="ECO:0000256" key="3">
    <source>
        <dbReference type="ARBA" id="ARBA00022502"/>
    </source>
</evidence>
<evidence type="ECO:0000256" key="6">
    <source>
        <dbReference type="ARBA" id="ARBA00022989"/>
    </source>
</evidence>
<dbReference type="Pfam" id="PF04080">
    <property type="entry name" value="Per1"/>
    <property type="match status" value="1"/>
</dbReference>
<feature type="transmembrane region" description="Helical" evidence="8">
    <location>
        <begin position="143"/>
        <end position="164"/>
    </location>
</feature>
<feature type="signal peptide" evidence="8">
    <location>
        <begin position="1"/>
        <end position="24"/>
    </location>
</feature>
<keyword evidence="5 8" id="KW-0732">Signal</keyword>
<evidence type="ECO:0000256" key="2">
    <source>
        <dbReference type="ARBA" id="ARBA00006387"/>
    </source>
</evidence>
<gene>
    <name evidence="9" type="ORF">DGUA_6G001775</name>
</gene>
<dbReference type="OMA" id="DFMIEDC"/>
<feature type="chain" id="PRO_5017103523" description="Post-GPI attachment to proteins factor 3" evidence="8">
    <location>
        <begin position="25"/>
        <end position="336"/>
    </location>
</feature>
<dbReference type="GO" id="GO:0005789">
    <property type="term" value="C:endoplasmic reticulum membrane"/>
    <property type="evidence" value="ECO:0007669"/>
    <property type="project" value="TreeGrafter"/>
</dbReference>
<dbReference type="Proteomes" id="UP000268350">
    <property type="component" value="Unassembled WGS sequence"/>
</dbReference>
<keyword evidence="7 8" id="KW-0472">Membrane</keyword>
<feature type="transmembrane region" description="Helical" evidence="8">
    <location>
        <begin position="265"/>
        <end position="288"/>
    </location>
</feature>
<keyword evidence="3 8" id="KW-0337">GPI-anchor biosynthesis</keyword>
<keyword evidence="10" id="KW-1185">Reference proteome</keyword>
<evidence type="ECO:0000256" key="7">
    <source>
        <dbReference type="ARBA" id="ARBA00023136"/>
    </source>
</evidence>
<proteinExistence type="inferred from homology"/>
<comment type="similarity">
    <text evidence="2 8">Belongs to the PGAP3 family.</text>
</comment>
<feature type="transmembrane region" description="Helical" evidence="8">
    <location>
        <begin position="202"/>
        <end position="222"/>
    </location>
</feature>
<dbReference type="STRING" id="7266.A0A3B0J0J3"/>
<evidence type="ECO:0000256" key="5">
    <source>
        <dbReference type="ARBA" id="ARBA00022729"/>
    </source>
</evidence>
<reference evidence="10" key="1">
    <citation type="submission" date="2018-01" db="EMBL/GenBank/DDBJ databases">
        <authorList>
            <person name="Alioto T."/>
            <person name="Alioto T."/>
        </authorList>
    </citation>
    <scope>NUCLEOTIDE SEQUENCE [LARGE SCALE GENOMIC DNA]</scope>
</reference>
<dbReference type="OrthoDB" id="419770at2759"/>
<comment type="subcellular location">
    <subcellularLocation>
        <location evidence="1">Endomembrane system</location>
        <topology evidence="1">Multi-pass membrane protein</topology>
    </subcellularLocation>
    <subcellularLocation>
        <location evidence="8">Golgi apparatus membrane</location>
        <topology evidence="8">Multi-pass membrane protein</topology>
    </subcellularLocation>
</comment>
<feature type="transmembrane region" description="Helical" evidence="8">
    <location>
        <begin position="234"/>
        <end position="253"/>
    </location>
</feature>